<keyword evidence="7" id="KW-1185">Reference proteome</keyword>
<feature type="transmembrane region" description="Helical" evidence="5">
    <location>
        <begin position="7"/>
        <end position="29"/>
    </location>
</feature>
<dbReference type="CDD" id="cd17477">
    <property type="entry name" value="MFS_YcaD_like"/>
    <property type="match status" value="1"/>
</dbReference>
<evidence type="ECO:0000256" key="3">
    <source>
        <dbReference type="ARBA" id="ARBA00023136"/>
    </source>
</evidence>
<evidence type="ECO:0000256" key="2">
    <source>
        <dbReference type="ARBA" id="ARBA00022989"/>
    </source>
</evidence>
<evidence type="ECO:0000256" key="4">
    <source>
        <dbReference type="SAM" id="MobiDB-lite"/>
    </source>
</evidence>
<feature type="compositionally biased region" description="Basic and acidic residues" evidence="4">
    <location>
        <begin position="377"/>
        <end position="387"/>
    </location>
</feature>
<feature type="transmembrane region" description="Helical" evidence="5">
    <location>
        <begin position="289"/>
        <end position="308"/>
    </location>
</feature>
<dbReference type="EMBL" id="JAOVZR010000001">
    <property type="protein sequence ID" value="MCY0146371.1"/>
    <property type="molecule type" value="Genomic_DNA"/>
</dbReference>
<feature type="transmembrane region" description="Helical" evidence="5">
    <location>
        <begin position="201"/>
        <end position="220"/>
    </location>
</feature>
<organism evidence="6 7">
    <name type="scientific">Hoeflea algicola</name>
    <dbReference type="NCBI Taxonomy" id="2983763"/>
    <lineage>
        <taxon>Bacteria</taxon>
        <taxon>Pseudomonadati</taxon>
        <taxon>Pseudomonadota</taxon>
        <taxon>Alphaproteobacteria</taxon>
        <taxon>Hyphomicrobiales</taxon>
        <taxon>Rhizobiaceae</taxon>
        <taxon>Hoeflea</taxon>
    </lineage>
</organism>
<keyword evidence="3 5" id="KW-0472">Membrane</keyword>
<sequence>MIQSVRSVASLLLSTFFMLAAVGLSGYLIPIRAVEEGWSTFAISLIATGYAIAFTASCIITPRLVLRVGHVRVFGVLTTMMAMSFLLHSLLVHPMAWVLIRALAGFSIAGGYMIIESWLNEKVSNENRGALFSVYMMVTMSAIMLGQYVVPFGDVLGPTLFMVCALICSLAIMPTALSSAQSPQPLTQVKFDVPALYRRSPAAVIGTLLAGLIASGWNGLGPVYASQLGLTTTEGASMLAVAMIGGAIFQYPLGRASDRMDRRKVMIFAGIVGVVTCGMTAMFGVENRMMFFALMLVLGTVLFPIYSLNVAHANDHAEADEFVEVSSGLMIIYGVATMIGPIIIGLAMDWLGPYALFAAMAICFATYSGHAAWRISRREQPSEETRSDFLMMAPMREQTPQTAELDPRSDPAYGDDPEEEPEETEADETSRTL</sequence>
<dbReference type="RefSeq" id="WP_267652047.1">
    <property type="nucleotide sequence ID" value="NZ_JAOVZR010000001.1"/>
</dbReference>
<feature type="transmembrane region" description="Helical" evidence="5">
    <location>
        <begin position="98"/>
        <end position="119"/>
    </location>
</feature>
<feature type="transmembrane region" description="Helical" evidence="5">
    <location>
        <begin position="235"/>
        <end position="253"/>
    </location>
</feature>
<feature type="transmembrane region" description="Helical" evidence="5">
    <location>
        <begin position="329"/>
        <end position="348"/>
    </location>
</feature>
<dbReference type="InterPro" id="IPR011701">
    <property type="entry name" value="MFS"/>
</dbReference>
<dbReference type="InterPro" id="IPR036259">
    <property type="entry name" value="MFS_trans_sf"/>
</dbReference>
<feature type="transmembrane region" description="Helical" evidence="5">
    <location>
        <begin position="131"/>
        <end position="150"/>
    </location>
</feature>
<proteinExistence type="predicted"/>
<evidence type="ECO:0000313" key="6">
    <source>
        <dbReference type="EMBL" id="MCY0146371.1"/>
    </source>
</evidence>
<keyword evidence="1 5" id="KW-0812">Transmembrane</keyword>
<gene>
    <name evidence="6" type="ORF">OEG84_01220</name>
</gene>
<evidence type="ECO:0000256" key="5">
    <source>
        <dbReference type="SAM" id="Phobius"/>
    </source>
</evidence>
<feature type="compositionally biased region" description="Acidic residues" evidence="4">
    <location>
        <begin position="413"/>
        <end position="427"/>
    </location>
</feature>
<dbReference type="Gene3D" id="1.20.1250.20">
    <property type="entry name" value="MFS general substrate transporter like domains"/>
    <property type="match status" value="2"/>
</dbReference>
<reference evidence="6" key="1">
    <citation type="submission" date="2022-10" db="EMBL/GenBank/DDBJ databases">
        <title>Hoeflea sp. G2-23, isolated from marine algae.</title>
        <authorList>
            <person name="Kristyanto S."/>
            <person name="Kim J.M."/>
            <person name="Jeon C.O."/>
        </authorList>
    </citation>
    <scope>NUCLEOTIDE SEQUENCE</scope>
    <source>
        <strain evidence="6">G2-23</strain>
    </source>
</reference>
<accession>A0ABT3Z3R5</accession>
<feature type="region of interest" description="Disordered" evidence="4">
    <location>
        <begin position="377"/>
        <end position="433"/>
    </location>
</feature>
<dbReference type="SUPFAM" id="SSF103473">
    <property type="entry name" value="MFS general substrate transporter"/>
    <property type="match status" value="1"/>
</dbReference>
<name>A0ABT3Z3R5_9HYPH</name>
<keyword evidence="2 5" id="KW-1133">Transmembrane helix</keyword>
<feature type="transmembrane region" description="Helical" evidence="5">
    <location>
        <begin position="354"/>
        <end position="373"/>
    </location>
</feature>
<feature type="transmembrane region" description="Helical" evidence="5">
    <location>
        <begin position="73"/>
        <end position="92"/>
    </location>
</feature>
<comment type="caution">
    <text evidence="6">The sequence shown here is derived from an EMBL/GenBank/DDBJ whole genome shotgun (WGS) entry which is preliminary data.</text>
</comment>
<dbReference type="PANTHER" id="PTHR23521">
    <property type="entry name" value="TRANSPORTER MFS SUPERFAMILY"/>
    <property type="match status" value="1"/>
</dbReference>
<evidence type="ECO:0000256" key="1">
    <source>
        <dbReference type="ARBA" id="ARBA00022692"/>
    </source>
</evidence>
<protein>
    <submittedName>
        <fullName evidence="6">MFS transporter</fullName>
    </submittedName>
</protein>
<dbReference type="Proteomes" id="UP001073227">
    <property type="component" value="Unassembled WGS sequence"/>
</dbReference>
<dbReference type="InterPro" id="IPR047200">
    <property type="entry name" value="MFS_YcaD-like"/>
</dbReference>
<feature type="transmembrane region" description="Helical" evidence="5">
    <location>
        <begin position="156"/>
        <end position="180"/>
    </location>
</feature>
<dbReference type="Pfam" id="PF07690">
    <property type="entry name" value="MFS_1"/>
    <property type="match status" value="1"/>
</dbReference>
<feature type="transmembrane region" description="Helical" evidence="5">
    <location>
        <begin position="41"/>
        <end position="61"/>
    </location>
</feature>
<evidence type="ECO:0000313" key="7">
    <source>
        <dbReference type="Proteomes" id="UP001073227"/>
    </source>
</evidence>
<dbReference type="PANTHER" id="PTHR23521:SF3">
    <property type="entry name" value="MFS TRANSPORTER"/>
    <property type="match status" value="1"/>
</dbReference>
<feature type="transmembrane region" description="Helical" evidence="5">
    <location>
        <begin position="265"/>
        <end position="283"/>
    </location>
</feature>